<accession>A0A9X1NVL7</accession>
<sequence>MAITKRNLLTGGAAAGGAIGAGVATMTLARQRASTPEALDDHVRKSDLLDSPFTSSSGYAMRLRDILDKADTALQLTSPFSPLTGGESTPQRKWAQLGISPRDFDASAGTGGDDTAAWQCAADAAMASGGKFDIQGKWRISVGRLNVGNEHFEIIGRGDLTLIADDAQVCGLEISRGNFTISGSMTVFGQYKSNYEHAVWMHNSTQLQSADLSKLVIVGTKGGLRVGDVASPGSITSEITVHMPRTYGVPRPLQVEGAQTYLSVVAPPCLSADGFGGDGAWNAQTFRAVTNIGSNLMIIGGEVIQPTSGSASDYLVEMRPCLQGRDLSWGRVTLSGVVIEGGGPFAVISNPLNLSGSNSANDKPFLKVIGCNGYHSQDNAPMIDVHAGFHGDIIFKDSDVWKNGAARAQPNILCHGNLAHVYVDDRGFGNGFRGALSGTVGGIVHFSKRMILEAYSIPSAALVSGTQEIRYLAKVTGGDLDRFADIYNAANGVLIVPAGGFEEIGIEIDLLYPANVNGFIHIFENGEELKARPFTSGIAAVSVKVHRPPANTVYTFALTVVAGAGAMPDPRAYRHVLVVEASC</sequence>
<keyword evidence="2" id="KW-1185">Reference proteome</keyword>
<dbReference type="EMBL" id="JAJOZR010000029">
    <property type="protein sequence ID" value="MCD7111922.1"/>
    <property type="molecule type" value="Genomic_DNA"/>
</dbReference>
<dbReference type="PROSITE" id="PS51318">
    <property type="entry name" value="TAT"/>
    <property type="match status" value="1"/>
</dbReference>
<protein>
    <submittedName>
        <fullName evidence="1">Uncharacterized protein</fullName>
    </submittedName>
</protein>
<gene>
    <name evidence="1" type="ORF">LRX75_23160</name>
</gene>
<dbReference type="RefSeq" id="WP_231816925.1">
    <property type="nucleotide sequence ID" value="NZ_JAJOZR010000029.1"/>
</dbReference>
<evidence type="ECO:0000313" key="1">
    <source>
        <dbReference type="EMBL" id="MCD7111922.1"/>
    </source>
</evidence>
<dbReference type="Proteomes" id="UP001139089">
    <property type="component" value="Unassembled WGS sequence"/>
</dbReference>
<organism evidence="1 2">
    <name type="scientific">Rhizobium quercicola</name>
    <dbReference type="NCBI Taxonomy" id="2901226"/>
    <lineage>
        <taxon>Bacteria</taxon>
        <taxon>Pseudomonadati</taxon>
        <taxon>Pseudomonadota</taxon>
        <taxon>Alphaproteobacteria</taxon>
        <taxon>Hyphomicrobiales</taxon>
        <taxon>Rhizobiaceae</taxon>
        <taxon>Rhizobium/Agrobacterium group</taxon>
        <taxon>Rhizobium</taxon>
    </lineage>
</organism>
<evidence type="ECO:0000313" key="2">
    <source>
        <dbReference type="Proteomes" id="UP001139089"/>
    </source>
</evidence>
<name>A0A9X1NVL7_9HYPH</name>
<dbReference type="InterPro" id="IPR006311">
    <property type="entry name" value="TAT_signal"/>
</dbReference>
<proteinExistence type="predicted"/>
<comment type="caution">
    <text evidence="1">The sequence shown here is derived from an EMBL/GenBank/DDBJ whole genome shotgun (WGS) entry which is preliminary data.</text>
</comment>
<dbReference type="AlphaFoldDB" id="A0A9X1NVL7"/>
<reference evidence="1" key="1">
    <citation type="submission" date="2021-12" db="EMBL/GenBank/DDBJ databases">
        <authorList>
            <person name="Li Y."/>
        </authorList>
    </citation>
    <scope>NUCLEOTIDE SEQUENCE</scope>
    <source>
        <strain evidence="1">DKSPLA3</strain>
    </source>
</reference>